<accession>A0A392QPJ2</accession>
<evidence type="ECO:0000313" key="1">
    <source>
        <dbReference type="EMBL" id="MCI25782.1"/>
    </source>
</evidence>
<protein>
    <submittedName>
        <fullName evidence="1">Uncharacterized protein</fullName>
    </submittedName>
</protein>
<keyword evidence="2" id="KW-1185">Reference proteome</keyword>
<name>A0A392QPJ2_9FABA</name>
<dbReference type="EMBL" id="LXQA010149357">
    <property type="protein sequence ID" value="MCI25782.1"/>
    <property type="molecule type" value="Genomic_DNA"/>
</dbReference>
<proteinExistence type="predicted"/>
<evidence type="ECO:0000313" key="2">
    <source>
        <dbReference type="Proteomes" id="UP000265520"/>
    </source>
</evidence>
<dbReference type="Proteomes" id="UP000265520">
    <property type="component" value="Unassembled WGS sequence"/>
</dbReference>
<comment type="caution">
    <text evidence="1">The sequence shown here is derived from an EMBL/GenBank/DDBJ whole genome shotgun (WGS) entry which is preliminary data.</text>
</comment>
<reference evidence="1 2" key="1">
    <citation type="journal article" date="2018" name="Front. Plant Sci.">
        <title>Red Clover (Trifolium pratense) and Zigzag Clover (T. medium) - A Picture of Genomic Similarities and Differences.</title>
        <authorList>
            <person name="Dluhosova J."/>
            <person name="Istvanek J."/>
            <person name="Nedelnik J."/>
            <person name="Repkova J."/>
        </authorList>
    </citation>
    <scope>NUCLEOTIDE SEQUENCE [LARGE SCALE GENOMIC DNA]</scope>
    <source>
        <strain evidence="2">cv. 10/8</strain>
        <tissue evidence="1">Leaf</tissue>
    </source>
</reference>
<feature type="non-terminal residue" evidence="1">
    <location>
        <position position="1"/>
    </location>
</feature>
<organism evidence="1 2">
    <name type="scientific">Trifolium medium</name>
    <dbReference type="NCBI Taxonomy" id="97028"/>
    <lineage>
        <taxon>Eukaryota</taxon>
        <taxon>Viridiplantae</taxon>
        <taxon>Streptophyta</taxon>
        <taxon>Embryophyta</taxon>
        <taxon>Tracheophyta</taxon>
        <taxon>Spermatophyta</taxon>
        <taxon>Magnoliopsida</taxon>
        <taxon>eudicotyledons</taxon>
        <taxon>Gunneridae</taxon>
        <taxon>Pentapetalae</taxon>
        <taxon>rosids</taxon>
        <taxon>fabids</taxon>
        <taxon>Fabales</taxon>
        <taxon>Fabaceae</taxon>
        <taxon>Papilionoideae</taxon>
        <taxon>50 kb inversion clade</taxon>
        <taxon>NPAAA clade</taxon>
        <taxon>Hologalegina</taxon>
        <taxon>IRL clade</taxon>
        <taxon>Trifolieae</taxon>
        <taxon>Trifolium</taxon>
    </lineage>
</organism>
<sequence length="21" mass="2247">VGAACYLAVMEPLVSDFFKVS</sequence>
<dbReference type="AlphaFoldDB" id="A0A392QPJ2"/>